<dbReference type="AlphaFoldDB" id="G3IAP4"/>
<reference evidence="2" key="1">
    <citation type="journal article" date="2011" name="Nat. Biotechnol.">
        <title>The genomic sequence of the Chinese hamster ovary (CHO)-K1 cell line.</title>
        <authorList>
            <person name="Xu X."/>
            <person name="Nagarajan H."/>
            <person name="Lewis N.E."/>
            <person name="Pan S."/>
            <person name="Cai Z."/>
            <person name="Liu X."/>
            <person name="Chen W."/>
            <person name="Xie M."/>
            <person name="Wang W."/>
            <person name="Hammond S."/>
            <person name="Andersen M.R."/>
            <person name="Neff N."/>
            <person name="Passarelli B."/>
            <person name="Koh W."/>
            <person name="Fan H.C."/>
            <person name="Wang J."/>
            <person name="Gui Y."/>
            <person name="Lee K.H."/>
            <person name="Betenbaugh M.J."/>
            <person name="Quake S.R."/>
            <person name="Famili I."/>
            <person name="Palsson B.O."/>
            <person name="Wang J."/>
        </authorList>
    </citation>
    <scope>NUCLEOTIDE SEQUENCE [LARGE SCALE GENOMIC DNA]</scope>
    <source>
        <strain evidence="2">CHO K1 cell line</strain>
    </source>
</reference>
<dbReference type="EMBL" id="JH001732">
    <property type="protein sequence ID" value="EGW04717.1"/>
    <property type="molecule type" value="Genomic_DNA"/>
</dbReference>
<gene>
    <name evidence="1" type="ORF">I79_020670</name>
</gene>
<accession>G3IAP4</accession>
<organism evidence="1 2">
    <name type="scientific">Cricetulus griseus</name>
    <name type="common">Chinese hamster</name>
    <name type="synonym">Cricetulus barabensis griseus</name>
    <dbReference type="NCBI Taxonomy" id="10029"/>
    <lineage>
        <taxon>Eukaryota</taxon>
        <taxon>Metazoa</taxon>
        <taxon>Chordata</taxon>
        <taxon>Craniata</taxon>
        <taxon>Vertebrata</taxon>
        <taxon>Euteleostomi</taxon>
        <taxon>Mammalia</taxon>
        <taxon>Eutheria</taxon>
        <taxon>Euarchontoglires</taxon>
        <taxon>Glires</taxon>
        <taxon>Rodentia</taxon>
        <taxon>Myomorpha</taxon>
        <taxon>Muroidea</taxon>
        <taxon>Cricetidae</taxon>
        <taxon>Cricetinae</taxon>
        <taxon>Cricetulus</taxon>
    </lineage>
</organism>
<dbReference type="InParanoid" id="G3IAP4"/>
<evidence type="ECO:0000313" key="1">
    <source>
        <dbReference type="EMBL" id="EGW04717.1"/>
    </source>
</evidence>
<dbReference type="Proteomes" id="UP000001075">
    <property type="component" value="Unassembled WGS sequence"/>
</dbReference>
<evidence type="ECO:0000313" key="2">
    <source>
        <dbReference type="Proteomes" id="UP000001075"/>
    </source>
</evidence>
<sequence length="56" mass="6221">MMAGIPEAHVRVCPAVTSALSHAESVHVQHCAVLFRLRIRPTTDIIKDFLNNCTIH</sequence>
<proteinExistence type="predicted"/>
<name>G3IAP4_CRIGR</name>
<protein>
    <submittedName>
        <fullName evidence="1">Uncharacterized protein</fullName>
    </submittedName>
</protein>